<keyword evidence="7 13" id="KW-0418">Kinase</keyword>
<comment type="catalytic activity">
    <reaction evidence="1">
        <text>ATP + protein L-histidine = ADP + protein N-phospho-L-histidine.</text>
        <dbReference type="EC" id="2.7.13.3"/>
    </reaction>
</comment>
<evidence type="ECO:0000256" key="1">
    <source>
        <dbReference type="ARBA" id="ARBA00000085"/>
    </source>
</evidence>
<feature type="transmembrane region" description="Helical" evidence="11">
    <location>
        <begin position="252"/>
        <end position="272"/>
    </location>
</feature>
<dbReference type="GO" id="GO:0000156">
    <property type="term" value="F:phosphorelay response regulator activity"/>
    <property type="evidence" value="ECO:0007669"/>
    <property type="project" value="TreeGrafter"/>
</dbReference>
<organism evidence="13 14">
    <name type="scientific">Marininema mesophilum</name>
    <dbReference type="NCBI Taxonomy" id="1048340"/>
    <lineage>
        <taxon>Bacteria</taxon>
        <taxon>Bacillati</taxon>
        <taxon>Bacillota</taxon>
        <taxon>Bacilli</taxon>
        <taxon>Bacillales</taxon>
        <taxon>Thermoactinomycetaceae</taxon>
        <taxon>Marininema</taxon>
    </lineage>
</organism>
<accession>A0A1H2W806</accession>
<keyword evidence="11" id="KW-0812">Transmembrane</keyword>
<feature type="coiled-coil region" evidence="10">
    <location>
        <begin position="321"/>
        <end position="355"/>
    </location>
</feature>
<dbReference type="InterPro" id="IPR003594">
    <property type="entry name" value="HATPase_dom"/>
</dbReference>
<evidence type="ECO:0000256" key="4">
    <source>
        <dbReference type="ARBA" id="ARBA00022553"/>
    </source>
</evidence>
<reference evidence="13 14" key="1">
    <citation type="submission" date="2016-10" db="EMBL/GenBank/DDBJ databases">
        <authorList>
            <person name="de Groot N.N."/>
        </authorList>
    </citation>
    <scope>NUCLEOTIDE SEQUENCE [LARGE SCALE GENOMIC DNA]</scope>
    <source>
        <strain evidence="13 14">DSM 45610</strain>
    </source>
</reference>
<name>A0A1H2W806_9BACL</name>
<dbReference type="InterPro" id="IPR036890">
    <property type="entry name" value="HATPase_C_sf"/>
</dbReference>
<evidence type="ECO:0000256" key="8">
    <source>
        <dbReference type="ARBA" id="ARBA00022840"/>
    </source>
</evidence>
<protein>
    <recommendedName>
        <fullName evidence="3">histidine kinase</fullName>
        <ecNumber evidence="3">2.7.13.3</ecNumber>
    </recommendedName>
</protein>
<feature type="domain" description="Histidine kinase" evidence="12">
    <location>
        <begin position="355"/>
        <end position="582"/>
    </location>
</feature>
<dbReference type="PROSITE" id="PS50109">
    <property type="entry name" value="HIS_KIN"/>
    <property type="match status" value="1"/>
</dbReference>
<dbReference type="Proteomes" id="UP000198534">
    <property type="component" value="Unassembled WGS sequence"/>
</dbReference>
<dbReference type="Gene3D" id="3.30.565.10">
    <property type="entry name" value="Histidine kinase-like ATPase, C-terminal domain"/>
    <property type="match status" value="1"/>
</dbReference>
<dbReference type="GO" id="GO:0030295">
    <property type="term" value="F:protein kinase activator activity"/>
    <property type="evidence" value="ECO:0007669"/>
    <property type="project" value="TreeGrafter"/>
</dbReference>
<evidence type="ECO:0000313" key="13">
    <source>
        <dbReference type="EMBL" id="SDW76687.1"/>
    </source>
</evidence>
<dbReference type="InterPro" id="IPR050351">
    <property type="entry name" value="BphY/WalK/GraS-like"/>
</dbReference>
<keyword evidence="4" id="KW-0597">Phosphoprotein</keyword>
<evidence type="ECO:0000256" key="2">
    <source>
        <dbReference type="ARBA" id="ARBA00004370"/>
    </source>
</evidence>
<dbReference type="CDD" id="cd00082">
    <property type="entry name" value="HisKA"/>
    <property type="match status" value="1"/>
</dbReference>
<dbReference type="RefSeq" id="WP_091738479.1">
    <property type="nucleotide sequence ID" value="NZ_FNNQ01000006.1"/>
</dbReference>
<evidence type="ECO:0000256" key="11">
    <source>
        <dbReference type="SAM" id="Phobius"/>
    </source>
</evidence>
<dbReference type="PANTHER" id="PTHR42878:SF12">
    <property type="entry name" value="SENSOR HISTIDINE KINASE YCBM"/>
    <property type="match status" value="1"/>
</dbReference>
<dbReference type="InterPro" id="IPR005467">
    <property type="entry name" value="His_kinase_dom"/>
</dbReference>
<dbReference type="SMART" id="SM00388">
    <property type="entry name" value="HisKA"/>
    <property type="match status" value="1"/>
</dbReference>
<proteinExistence type="predicted"/>
<dbReference type="EC" id="2.7.13.3" evidence="3"/>
<dbReference type="Pfam" id="PF02518">
    <property type="entry name" value="HATPase_c"/>
    <property type="match status" value="1"/>
</dbReference>
<comment type="subcellular location">
    <subcellularLocation>
        <location evidence="2">Membrane</location>
    </subcellularLocation>
</comment>
<dbReference type="EMBL" id="FNNQ01000006">
    <property type="protein sequence ID" value="SDW76687.1"/>
    <property type="molecule type" value="Genomic_DNA"/>
</dbReference>
<evidence type="ECO:0000256" key="7">
    <source>
        <dbReference type="ARBA" id="ARBA00022777"/>
    </source>
</evidence>
<evidence type="ECO:0000259" key="12">
    <source>
        <dbReference type="PROSITE" id="PS50109"/>
    </source>
</evidence>
<keyword evidence="11" id="KW-1133">Transmembrane helix</keyword>
<dbReference type="PRINTS" id="PR00344">
    <property type="entry name" value="BCTRLSENSOR"/>
</dbReference>
<dbReference type="STRING" id="1048340.SAMN05444487_10645"/>
<dbReference type="GO" id="GO:0007234">
    <property type="term" value="P:osmosensory signaling via phosphorelay pathway"/>
    <property type="evidence" value="ECO:0007669"/>
    <property type="project" value="TreeGrafter"/>
</dbReference>
<gene>
    <name evidence="13" type="ORF">SAMN05444487_10645</name>
</gene>
<keyword evidence="9" id="KW-0902">Two-component regulatory system</keyword>
<dbReference type="InterPro" id="IPR004358">
    <property type="entry name" value="Sig_transdc_His_kin-like_C"/>
</dbReference>
<dbReference type="AlphaFoldDB" id="A0A1H2W806"/>
<dbReference type="Pfam" id="PF00512">
    <property type="entry name" value="HisKA"/>
    <property type="match status" value="1"/>
</dbReference>
<sequence length="582" mass="67795">MSLGRRLATRFLLWLGLMFVVVTATWYSAILYFFNYYGEECSRDCEDYYEGDWLREIAKGTSIVKGRARVTSRVESTLDKRETGLQILDEQGKEVYRRGMEDHWPRKWNPGYLLREKKLNGRSLFTWHSSKKGESYTWVLWREFGFPLRKLASSVSLTRGQMILSKAWEKKIAKRNAWVQVLDAQGKEMVNYGRPKSFPTHYSSGQLVQRVKSTQDQWQMKVWYDPERKWTWIYGRPGVNSRTILANRWKIVYLWVFFLGIGLALLIAWFFGRRLGAPLIHMMEWLKNLAKGHYHEPLAKSGFPKSRGVDGQSLQRPFRVYQEVIRAMESLTSTLKGAEDERERLERTREEWMTGVSHDLKTPLASIKGYADLLEAEQYHWEEKEVRRYARVVREKAEHMERLLADFNLTFRLENDALPLVKKNVDVVELLRRSAIDLVNHPLSQGQEIHFTVPEELQLTYPLDGHWFKRAIDNLALNALLHNPKGTSIHLEVEEIHPCREVPLVEPGVIIRIRDDGRGMDEETLEHLFERYYRGVSTDYEGGAGLGMAIARRLIEVHGGFIHIQSNVGEGTLVTISLPPKN</sequence>
<dbReference type="InterPro" id="IPR003661">
    <property type="entry name" value="HisK_dim/P_dom"/>
</dbReference>
<keyword evidence="5" id="KW-0808">Transferase</keyword>
<evidence type="ECO:0000256" key="6">
    <source>
        <dbReference type="ARBA" id="ARBA00022741"/>
    </source>
</evidence>
<dbReference type="Gene3D" id="1.10.287.130">
    <property type="match status" value="1"/>
</dbReference>
<dbReference type="CDD" id="cd00075">
    <property type="entry name" value="HATPase"/>
    <property type="match status" value="1"/>
</dbReference>
<dbReference type="SUPFAM" id="SSF47384">
    <property type="entry name" value="Homodimeric domain of signal transducing histidine kinase"/>
    <property type="match status" value="1"/>
</dbReference>
<dbReference type="OrthoDB" id="368131at2"/>
<evidence type="ECO:0000256" key="9">
    <source>
        <dbReference type="ARBA" id="ARBA00023012"/>
    </source>
</evidence>
<dbReference type="SMART" id="SM00387">
    <property type="entry name" value="HATPase_c"/>
    <property type="match status" value="1"/>
</dbReference>
<keyword evidence="6" id="KW-0547">Nucleotide-binding</keyword>
<keyword evidence="10" id="KW-0175">Coiled coil</keyword>
<keyword evidence="14" id="KW-1185">Reference proteome</keyword>
<dbReference type="InterPro" id="IPR036097">
    <property type="entry name" value="HisK_dim/P_sf"/>
</dbReference>
<keyword evidence="8" id="KW-0067">ATP-binding</keyword>
<evidence type="ECO:0000256" key="5">
    <source>
        <dbReference type="ARBA" id="ARBA00022679"/>
    </source>
</evidence>
<keyword evidence="11" id="KW-0472">Membrane</keyword>
<evidence type="ECO:0000256" key="10">
    <source>
        <dbReference type="SAM" id="Coils"/>
    </source>
</evidence>
<feature type="transmembrane region" description="Helical" evidence="11">
    <location>
        <begin position="12"/>
        <end position="34"/>
    </location>
</feature>
<dbReference type="PANTHER" id="PTHR42878">
    <property type="entry name" value="TWO-COMPONENT HISTIDINE KINASE"/>
    <property type="match status" value="1"/>
</dbReference>
<dbReference type="GO" id="GO:0005524">
    <property type="term" value="F:ATP binding"/>
    <property type="evidence" value="ECO:0007669"/>
    <property type="project" value="UniProtKB-KW"/>
</dbReference>
<dbReference type="SUPFAM" id="SSF55874">
    <property type="entry name" value="ATPase domain of HSP90 chaperone/DNA topoisomerase II/histidine kinase"/>
    <property type="match status" value="1"/>
</dbReference>
<dbReference type="GO" id="GO:0000155">
    <property type="term" value="F:phosphorelay sensor kinase activity"/>
    <property type="evidence" value="ECO:0007669"/>
    <property type="project" value="InterPro"/>
</dbReference>
<evidence type="ECO:0000256" key="3">
    <source>
        <dbReference type="ARBA" id="ARBA00012438"/>
    </source>
</evidence>
<evidence type="ECO:0000313" key="14">
    <source>
        <dbReference type="Proteomes" id="UP000198534"/>
    </source>
</evidence>